<name>A0A016VST7_9BILA</name>
<dbReference type="OrthoDB" id="586585at2759"/>
<keyword evidence="2" id="KW-1185">Reference proteome</keyword>
<accession>A0A016VST7</accession>
<comment type="caution">
    <text evidence="1">The sequence shown here is derived from an EMBL/GenBank/DDBJ whole genome shotgun (WGS) entry which is preliminary data.</text>
</comment>
<proteinExistence type="predicted"/>
<gene>
    <name evidence="1" type="primary">Acey_s0005.g2666</name>
    <name evidence="1" type="ORF">Y032_0005g2666</name>
</gene>
<dbReference type="Proteomes" id="UP000024635">
    <property type="component" value="Unassembled WGS sequence"/>
</dbReference>
<evidence type="ECO:0000313" key="2">
    <source>
        <dbReference type="Proteomes" id="UP000024635"/>
    </source>
</evidence>
<dbReference type="Gene3D" id="1.10.287.190">
    <property type="entry name" value="Transcription factor IIA gamma subunit, alpha-helical domain"/>
    <property type="match status" value="1"/>
</dbReference>
<reference evidence="2" key="1">
    <citation type="journal article" date="2015" name="Nat. Genet.">
        <title>The genome and transcriptome of the zoonotic hookworm Ancylostoma ceylanicum identify infection-specific gene families.</title>
        <authorList>
            <person name="Schwarz E.M."/>
            <person name="Hu Y."/>
            <person name="Antoshechkin I."/>
            <person name="Miller M.M."/>
            <person name="Sternberg P.W."/>
            <person name="Aroian R.V."/>
        </authorList>
    </citation>
    <scope>NUCLEOTIDE SEQUENCE</scope>
    <source>
        <strain evidence="2">HY135</strain>
    </source>
</reference>
<organism evidence="1 2">
    <name type="scientific">Ancylostoma ceylanicum</name>
    <dbReference type="NCBI Taxonomy" id="53326"/>
    <lineage>
        <taxon>Eukaryota</taxon>
        <taxon>Metazoa</taxon>
        <taxon>Ecdysozoa</taxon>
        <taxon>Nematoda</taxon>
        <taxon>Chromadorea</taxon>
        <taxon>Rhabditida</taxon>
        <taxon>Rhabditina</taxon>
        <taxon>Rhabditomorpha</taxon>
        <taxon>Strongyloidea</taxon>
        <taxon>Ancylostomatidae</taxon>
        <taxon>Ancylostomatinae</taxon>
        <taxon>Ancylostoma</taxon>
    </lineage>
</organism>
<dbReference type="InterPro" id="IPR009083">
    <property type="entry name" value="TFIIA_a-hlx"/>
</dbReference>
<dbReference type="EMBL" id="JARK01001341">
    <property type="protein sequence ID" value="EYC30470.1"/>
    <property type="molecule type" value="Genomic_DNA"/>
</dbReference>
<dbReference type="GO" id="GO:0006367">
    <property type="term" value="P:transcription initiation at RNA polymerase II promoter"/>
    <property type="evidence" value="ECO:0007669"/>
    <property type="project" value="InterPro"/>
</dbReference>
<dbReference type="AlphaFoldDB" id="A0A016VST7"/>
<dbReference type="STRING" id="53326.A0A016VST7"/>
<dbReference type="GO" id="GO:0005672">
    <property type="term" value="C:transcription factor TFIIA complex"/>
    <property type="evidence" value="ECO:0007669"/>
    <property type="project" value="InterPro"/>
</dbReference>
<protein>
    <submittedName>
        <fullName evidence="1">Uncharacterized protein</fullName>
    </submittedName>
</protein>
<evidence type="ECO:0000313" key="1">
    <source>
        <dbReference type="EMBL" id="EYC30470.1"/>
    </source>
</evidence>
<sequence length="102" mass="11500">MIPQQLAEKVLFIYDKAINKALAQKAKNKMYFKASPVFFHILRFSVVFFNIYHLDCDINVDLSVAGVKQPQRISGNARDDTVDFFADRSSSGPVSNILYPVG</sequence>